<accession>A0A4R6N9E6</accession>
<reference evidence="2 3" key="1">
    <citation type="submission" date="2019-03" db="EMBL/GenBank/DDBJ databases">
        <title>Genomic Encyclopedia of Type Strains, Phase IV (KMG-IV): sequencing the most valuable type-strain genomes for metagenomic binning, comparative biology and taxonomic classification.</title>
        <authorList>
            <person name="Goeker M."/>
        </authorList>
    </citation>
    <scope>NUCLEOTIDE SEQUENCE [LARGE SCALE GENOMIC DNA]</scope>
    <source>
        <strain evidence="2 3">DSM 25082</strain>
    </source>
</reference>
<proteinExistence type="predicted"/>
<sequence length="450" mass="48695">MNKRRIASAALGAALLSLALLGACAHRAAESPPMPPEAAPQARACPSGMPADTRCLGGQDSAGAFYLIAIPKDWRGELVLHSHGGPFLGAPTMKRVEEDLQRWSIMPRAGYAWAGSSFRQGGVAVRAAAEDTERLRRLFVQHVAQPKLTLLHGQSWGASVAAIAAEMYPRAYDGVLLTSGVLAGGTRSYEFRLDLRVVYQYLCNNHPRPEEPPYPLWRGLPAGSALSQAELARRINDCLALDKPAAERSAEQARKIRTITEVIQIPERNILGHLNWATFHFQDIAEKRSGGASVFGNTGAQYRGSDDDRALNAGVLRYAADPAAVARFGADTDPGGRIAVPVLTVHGIRDPIAFVELQHSFGETMARAGRAGSLVQTFSDDAEHSYLSDASYVALMEALKAWLREGRKPTPAAVAQGCERAQAQFPSSCRFRPDYQPASLETRVAPRLRP</sequence>
<organism evidence="2 3">
    <name type="scientific">Roseateles asaccharophilus</name>
    <dbReference type="NCBI Taxonomy" id="582607"/>
    <lineage>
        <taxon>Bacteria</taxon>
        <taxon>Pseudomonadati</taxon>
        <taxon>Pseudomonadota</taxon>
        <taxon>Betaproteobacteria</taxon>
        <taxon>Burkholderiales</taxon>
        <taxon>Sphaerotilaceae</taxon>
        <taxon>Roseateles</taxon>
    </lineage>
</organism>
<dbReference type="OrthoDB" id="7197847at2"/>
<dbReference type="AlphaFoldDB" id="A0A4R6N9E6"/>
<dbReference type="PROSITE" id="PS51257">
    <property type="entry name" value="PROKAR_LIPOPROTEIN"/>
    <property type="match status" value="1"/>
</dbReference>
<name>A0A4R6N9E6_9BURK</name>
<dbReference type="EMBL" id="SNXE01000001">
    <property type="protein sequence ID" value="TDP12552.1"/>
    <property type="molecule type" value="Genomic_DNA"/>
</dbReference>
<evidence type="ECO:0008006" key="4">
    <source>
        <dbReference type="Google" id="ProtNLM"/>
    </source>
</evidence>
<comment type="caution">
    <text evidence="2">The sequence shown here is derived from an EMBL/GenBank/DDBJ whole genome shotgun (WGS) entry which is preliminary data.</text>
</comment>
<gene>
    <name evidence="2" type="ORF">DFR39_10124</name>
</gene>
<dbReference type="InterPro" id="IPR029058">
    <property type="entry name" value="AB_hydrolase_fold"/>
</dbReference>
<dbReference type="Gene3D" id="3.40.50.1820">
    <property type="entry name" value="alpha/beta hydrolase"/>
    <property type="match status" value="1"/>
</dbReference>
<dbReference type="RefSeq" id="WP_133601509.1">
    <property type="nucleotide sequence ID" value="NZ_JAUFPJ010000005.1"/>
</dbReference>
<dbReference type="SUPFAM" id="SSF53474">
    <property type="entry name" value="alpha/beta-Hydrolases"/>
    <property type="match status" value="1"/>
</dbReference>
<feature type="signal peptide" evidence="1">
    <location>
        <begin position="1"/>
        <end position="28"/>
    </location>
</feature>
<keyword evidence="3" id="KW-1185">Reference proteome</keyword>
<feature type="chain" id="PRO_5020368205" description="Pimeloyl-ACP methyl ester carboxylesterase" evidence="1">
    <location>
        <begin position="29"/>
        <end position="450"/>
    </location>
</feature>
<evidence type="ECO:0000256" key="1">
    <source>
        <dbReference type="SAM" id="SignalP"/>
    </source>
</evidence>
<keyword evidence="1" id="KW-0732">Signal</keyword>
<evidence type="ECO:0000313" key="2">
    <source>
        <dbReference type="EMBL" id="TDP12552.1"/>
    </source>
</evidence>
<protein>
    <recommendedName>
        <fullName evidence="4">Pimeloyl-ACP methyl ester carboxylesterase</fullName>
    </recommendedName>
</protein>
<evidence type="ECO:0000313" key="3">
    <source>
        <dbReference type="Proteomes" id="UP000295357"/>
    </source>
</evidence>
<dbReference type="Proteomes" id="UP000295357">
    <property type="component" value="Unassembled WGS sequence"/>
</dbReference>